<dbReference type="Gene3D" id="6.10.250.730">
    <property type="match status" value="1"/>
</dbReference>
<dbReference type="EMBL" id="PGGN01000004">
    <property type="protein sequence ID" value="PSH55896.1"/>
    <property type="molecule type" value="Genomic_DNA"/>
</dbReference>
<gene>
    <name evidence="1" type="ORF">CU100_19835</name>
</gene>
<evidence type="ECO:0000313" key="2">
    <source>
        <dbReference type="Proteomes" id="UP000241158"/>
    </source>
</evidence>
<comment type="caution">
    <text evidence="1">The sequence shown here is derived from an EMBL/GenBank/DDBJ whole genome shotgun (WGS) entry which is preliminary data.</text>
</comment>
<dbReference type="InterPro" id="IPR010385">
    <property type="entry name" value="DUF982"/>
</dbReference>
<dbReference type="AlphaFoldDB" id="A0A2P7ANV9"/>
<sequence>MEDVHFKAVAIEAAHPEEIRCVRTAKEAYECLVNEWHDRRRGPAYARAKLACMGAMDGSSSADEARAAFIDAASEADILVATHTRVFNAILPG</sequence>
<dbReference type="Pfam" id="PF06169">
    <property type="entry name" value="DUF982"/>
    <property type="match status" value="1"/>
</dbReference>
<keyword evidence="2" id="KW-1185">Reference proteome</keyword>
<reference evidence="2" key="1">
    <citation type="submission" date="2017-11" db="EMBL/GenBank/DDBJ databases">
        <authorList>
            <person name="Kuznetsova I."/>
            <person name="Sazanova A."/>
            <person name="Chirak E."/>
            <person name="Safronova V."/>
            <person name="Willems A."/>
        </authorList>
    </citation>
    <scope>NUCLEOTIDE SEQUENCE [LARGE SCALE GENOMIC DNA]</scope>
    <source>
        <strain evidence="2">PEPV15</strain>
    </source>
</reference>
<proteinExistence type="predicted"/>
<dbReference type="Proteomes" id="UP000241158">
    <property type="component" value="Unassembled WGS sequence"/>
</dbReference>
<name>A0A2P7ANV9_9HYPH</name>
<protein>
    <submittedName>
        <fullName evidence="1">DUF982 domain-containing protein</fullName>
    </submittedName>
</protein>
<dbReference type="RefSeq" id="WP_106718312.1">
    <property type="nucleotide sequence ID" value="NZ_JACHXT010000001.1"/>
</dbReference>
<dbReference type="OrthoDB" id="7950883at2"/>
<accession>A0A2P7ANV9</accession>
<evidence type="ECO:0000313" key="1">
    <source>
        <dbReference type="EMBL" id="PSH55896.1"/>
    </source>
</evidence>
<organism evidence="1 2">
    <name type="scientific">Phyllobacterium endophyticum</name>
    <dbReference type="NCBI Taxonomy" id="1149773"/>
    <lineage>
        <taxon>Bacteria</taxon>
        <taxon>Pseudomonadati</taxon>
        <taxon>Pseudomonadota</taxon>
        <taxon>Alphaproteobacteria</taxon>
        <taxon>Hyphomicrobiales</taxon>
        <taxon>Phyllobacteriaceae</taxon>
        <taxon>Phyllobacterium</taxon>
    </lineage>
</organism>